<dbReference type="VEuPathDB" id="FungiDB:BO80DRAFT_181503"/>
<keyword evidence="2" id="KW-1185">Reference proteome</keyword>
<reference evidence="1 2" key="1">
    <citation type="submission" date="2018-02" db="EMBL/GenBank/DDBJ databases">
        <title>The genomes of Aspergillus section Nigri reveals drivers in fungal speciation.</title>
        <authorList>
            <consortium name="DOE Joint Genome Institute"/>
            <person name="Vesth T.C."/>
            <person name="Nybo J."/>
            <person name="Theobald S."/>
            <person name="Brandl J."/>
            <person name="Frisvad J.C."/>
            <person name="Nielsen K.F."/>
            <person name="Lyhne E.K."/>
            <person name="Kogle M.E."/>
            <person name="Kuo A."/>
            <person name="Riley R."/>
            <person name="Clum A."/>
            <person name="Nolan M."/>
            <person name="Lipzen A."/>
            <person name="Salamov A."/>
            <person name="Henrissat B."/>
            <person name="Wiebenga A."/>
            <person name="De vries R.P."/>
            <person name="Grigoriev I.V."/>
            <person name="Mortensen U.H."/>
            <person name="Andersen M.R."/>
            <person name="Baker S.E."/>
        </authorList>
    </citation>
    <scope>NUCLEOTIDE SEQUENCE [LARGE SCALE GENOMIC DNA]</scope>
    <source>
        <strain evidence="1 2">CBS 121593</strain>
    </source>
</reference>
<dbReference type="AlphaFoldDB" id="A0A395GS60"/>
<dbReference type="EMBL" id="KZ824459">
    <property type="protein sequence ID" value="RAK97808.1"/>
    <property type="molecule type" value="Genomic_DNA"/>
</dbReference>
<dbReference type="Proteomes" id="UP000249402">
    <property type="component" value="Unassembled WGS sequence"/>
</dbReference>
<gene>
    <name evidence="1" type="ORF">BO80DRAFT_181503</name>
</gene>
<dbReference type="GeneID" id="37218888"/>
<evidence type="ECO:0000313" key="2">
    <source>
        <dbReference type="Proteomes" id="UP000249402"/>
    </source>
</evidence>
<proteinExistence type="predicted"/>
<organism evidence="1 2">
    <name type="scientific">Aspergillus ibericus CBS 121593</name>
    <dbReference type="NCBI Taxonomy" id="1448316"/>
    <lineage>
        <taxon>Eukaryota</taxon>
        <taxon>Fungi</taxon>
        <taxon>Dikarya</taxon>
        <taxon>Ascomycota</taxon>
        <taxon>Pezizomycotina</taxon>
        <taxon>Eurotiomycetes</taxon>
        <taxon>Eurotiomycetidae</taxon>
        <taxon>Eurotiales</taxon>
        <taxon>Aspergillaceae</taxon>
        <taxon>Aspergillus</taxon>
        <taxon>Aspergillus subgen. Circumdati</taxon>
    </lineage>
</organism>
<accession>A0A395GS60</accession>
<sequence length="57" mass="6323">MSSLSVSRPTFGLALRPACSGIRSYGLRIMEITPVLVIPFNGHRWRLMTGHNLARGQ</sequence>
<evidence type="ECO:0000313" key="1">
    <source>
        <dbReference type="EMBL" id="RAK97808.1"/>
    </source>
</evidence>
<dbReference type="RefSeq" id="XP_025572136.1">
    <property type="nucleotide sequence ID" value="XM_025714023.1"/>
</dbReference>
<protein>
    <submittedName>
        <fullName evidence="1">Uncharacterized protein</fullName>
    </submittedName>
</protein>
<name>A0A395GS60_9EURO</name>